<name>S9R7B9_SCHOY</name>
<dbReference type="eggNOG" id="ENOG502RXHE">
    <property type="taxonomic scope" value="Eukaryota"/>
</dbReference>
<organism evidence="1 2">
    <name type="scientific">Schizosaccharomyces octosporus (strain yFS286)</name>
    <name type="common">Fission yeast</name>
    <name type="synonym">Octosporomyces octosporus</name>
    <dbReference type="NCBI Taxonomy" id="483514"/>
    <lineage>
        <taxon>Eukaryota</taxon>
        <taxon>Fungi</taxon>
        <taxon>Dikarya</taxon>
        <taxon>Ascomycota</taxon>
        <taxon>Taphrinomycotina</taxon>
        <taxon>Schizosaccharomycetes</taxon>
        <taxon>Schizosaccharomycetales</taxon>
        <taxon>Schizosaccharomycetaceae</taxon>
        <taxon>Schizosaccharomyces</taxon>
    </lineage>
</organism>
<protein>
    <submittedName>
        <fullName evidence="1">Fungal protein</fullName>
    </submittedName>
</protein>
<keyword evidence="2" id="KW-1185">Reference proteome</keyword>
<dbReference type="InterPro" id="IPR018809">
    <property type="entry name" value="DUF2406"/>
</dbReference>
<dbReference type="PANTHER" id="PTHR28186">
    <property type="entry name" value="MEIOTICALLY UP-REGULATED GENE 9 PROTEIN"/>
    <property type="match status" value="1"/>
</dbReference>
<reference evidence="1 2" key="1">
    <citation type="journal article" date="2011" name="Science">
        <title>Comparative functional genomics of the fission yeasts.</title>
        <authorList>
            <person name="Rhind N."/>
            <person name="Chen Z."/>
            <person name="Yassour M."/>
            <person name="Thompson D.A."/>
            <person name="Haas B.J."/>
            <person name="Habib N."/>
            <person name="Wapinski I."/>
            <person name="Roy S."/>
            <person name="Lin M.F."/>
            <person name="Heiman D.I."/>
            <person name="Young S.K."/>
            <person name="Furuya K."/>
            <person name="Guo Y."/>
            <person name="Pidoux A."/>
            <person name="Chen H.M."/>
            <person name="Robbertse B."/>
            <person name="Goldberg J.M."/>
            <person name="Aoki K."/>
            <person name="Bayne E.H."/>
            <person name="Berlin A.M."/>
            <person name="Desjardins C.A."/>
            <person name="Dobbs E."/>
            <person name="Dukaj L."/>
            <person name="Fan L."/>
            <person name="FitzGerald M.G."/>
            <person name="French C."/>
            <person name="Gujja S."/>
            <person name="Hansen K."/>
            <person name="Keifenheim D."/>
            <person name="Levin J.Z."/>
            <person name="Mosher R.A."/>
            <person name="Mueller C.A."/>
            <person name="Pfiffner J."/>
            <person name="Priest M."/>
            <person name="Russ C."/>
            <person name="Smialowska A."/>
            <person name="Swoboda P."/>
            <person name="Sykes S.M."/>
            <person name="Vaughn M."/>
            <person name="Vengrova S."/>
            <person name="Yoder R."/>
            <person name="Zeng Q."/>
            <person name="Allshire R."/>
            <person name="Baulcombe D."/>
            <person name="Birren B.W."/>
            <person name="Brown W."/>
            <person name="Ekwall K."/>
            <person name="Kellis M."/>
            <person name="Leatherwood J."/>
            <person name="Levin H."/>
            <person name="Margalit H."/>
            <person name="Martienssen R."/>
            <person name="Nieduszynski C.A."/>
            <person name="Spatafora J.W."/>
            <person name="Friedman N."/>
            <person name="Dalgaard J.Z."/>
            <person name="Baumann P."/>
            <person name="Niki H."/>
            <person name="Regev A."/>
            <person name="Nusbaum C."/>
        </authorList>
    </citation>
    <scope>NUCLEOTIDE SEQUENCE [LARGE SCALE GENOMIC DNA]</scope>
    <source>
        <strain evidence="2">yFS286</strain>
    </source>
</reference>
<sequence>MPTQEPTRADPSTAITEPEPYELAAMQKGKHVSALLPKDYYGQPIDEPDVSNPTRWRYERPLDTVRAWQFLIESDEGSIKATLDQERKQYHPTAELFRPLSFVGADQKLSHRLSKHLSRNFSRASSRHSRL</sequence>
<dbReference type="OMA" id="TRWRYER"/>
<dbReference type="AlphaFoldDB" id="S9R7B9"/>
<dbReference type="Proteomes" id="UP000016088">
    <property type="component" value="Unassembled WGS sequence"/>
</dbReference>
<dbReference type="Pfam" id="PF10295">
    <property type="entry name" value="DUF2406"/>
    <property type="match status" value="1"/>
</dbReference>
<dbReference type="EMBL" id="KE503206">
    <property type="protein sequence ID" value="EPX74105.1"/>
    <property type="molecule type" value="Genomic_DNA"/>
</dbReference>
<dbReference type="GeneID" id="25032291"/>
<dbReference type="VEuPathDB" id="FungiDB:SOCG_03319"/>
<proteinExistence type="predicted"/>
<gene>
    <name evidence="1" type="ORF">SOCG_03319</name>
</gene>
<dbReference type="HOGENOM" id="CLU_1928801_0_0_1"/>
<dbReference type="PANTHER" id="PTHR28186:SF1">
    <property type="entry name" value="MEIOTICALLY UP-REGULATED GENE 9 PROTEIN"/>
    <property type="match status" value="1"/>
</dbReference>
<evidence type="ECO:0000313" key="1">
    <source>
        <dbReference type="EMBL" id="EPX74105.1"/>
    </source>
</evidence>
<dbReference type="OrthoDB" id="5330253at2759"/>
<evidence type="ECO:0000313" key="2">
    <source>
        <dbReference type="Proteomes" id="UP000016088"/>
    </source>
</evidence>
<dbReference type="RefSeq" id="XP_013017261.1">
    <property type="nucleotide sequence ID" value="XM_013161807.1"/>
</dbReference>
<accession>S9R7B9</accession>